<dbReference type="STRING" id="74649.A0A2P6PI27"/>
<protein>
    <submittedName>
        <fullName evidence="1">Putative regulator of chromosome condensation, RCC1</fullName>
    </submittedName>
</protein>
<comment type="caution">
    <text evidence="1">The sequence shown here is derived from an EMBL/GenBank/DDBJ whole genome shotgun (WGS) entry which is preliminary data.</text>
</comment>
<dbReference type="Pfam" id="PF00415">
    <property type="entry name" value="RCC1"/>
    <property type="match status" value="1"/>
</dbReference>
<evidence type="ECO:0000313" key="2">
    <source>
        <dbReference type="Proteomes" id="UP000238479"/>
    </source>
</evidence>
<dbReference type="Gramene" id="PRQ21586">
    <property type="protein sequence ID" value="PRQ21586"/>
    <property type="gene ID" value="RchiOBHm_Chr7g0240851"/>
</dbReference>
<gene>
    <name evidence="1" type="ORF">RchiOBHm_Chr7g0240851</name>
</gene>
<sequence length="76" mass="7719">MSFGAGNHGALGLPTSLMGLGVDAYEPTRVPSLPPDITGVTAGALPLPGRHFRRSALGMGAETSRPSSAVEVPFSE</sequence>
<dbReference type="AlphaFoldDB" id="A0A2P6PI27"/>
<proteinExistence type="predicted"/>
<accession>A0A2P6PI27</accession>
<organism evidence="1 2">
    <name type="scientific">Rosa chinensis</name>
    <name type="common">China rose</name>
    <dbReference type="NCBI Taxonomy" id="74649"/>
    <lineage>
        <taxon>Eukaryota</taxon>
        <taxon>Viridiplantae</taxon>
        <taxon>Streptophyta</taxon>
        <taxon>Embryophyta</taxon>
        <taxon>Tracheophyta</taxon>
        <taxon>Spermatophyta</taxon>
        <taxon>Magnoliopsida</taxon>
        <taxon>eudicotyledons</taxon>
        <taxon>Gunneridae</taxon>
        <taxon>Pentapetalae</taxon>
        <taxon>rosids</taxon>
        <taxon>fabids</taxon>
        <taxon>Rosales</taxon>
        <taxon>Rosaceae</taxon>
        <taxon>Rosoideae</taxon>
        <taxon>Rosoideae incertae sedis</taxon>
        <taxon>Rosa</taxon>
    </lineage>
</organism>
<dbReference type="InterPro" id="IPR000408">
    <property type="entry name" value="Reg_chr_condens"/>
</dbReference>
<keyword evidence="2" id="KW-1185">Reference proteome</keyword>
<dbReference type="EMBL" id="PDCK01000045">
    <property type="protein sequence ID" value="PRQ21586.1"/>
    <property type="molecule type" value="Genomic_DNA"/>
</dbReference>
<dbReference type="Proteomes" id="UP000238479">
    <property type="component" value="Chromosome 7"/>
</dbReference>
<reference evidence="1 2" key="1">
    <citation type="journal article" date="2018" name="Nat. Genet.">
        <title>The Rosa genome provides new insights in the design of modern roses.</title>
        <authorList>
            <person name="Bendahmane M."/>
        </authorList>
    </citation>
    <scope>NUCLEOTIDE SEQUENCE [LARGE SCALE GENOMIC DNA]</scope>
    <source>
        <strain evidence="2">cv. Old Blush</strain>
    </source>
</reference>
<name>A0A2P6PI27_ROSCH</name>
<evidence type="ECO:0000313" key="1">
    <source>
        <dbReference type="EMBL" id="PRQ21586.1"/>
    </source>
</evidence>